<dbReference type="Proteomes" id="UP000287447">
    <property type="component" value="Unassembled WGS sequence"/>
</dbReference>
<dbReference type="PANTHER" id="PTHR40202">
    <property type="match status" value="1"/>
</dbReference>
<dbReference type="AlphaFoldDB" id="A0A3S2Y3J4"/>
<dbReference type="OrthoDB" id="823268at2"/>
<dbReference type="InterPro" id="IPR052567">
    <property type="entry name" value="OP_Dioxygenase"/>
</dbReference>
<keyword evidence="3" id="KW-1185">Reference proteome</keyword>
<dbReference type="InterPro" id="IPR003607">
    <property type="entry name" value="HD/PDEase_dom"/>
</dbReference>
<dbReference type="Gene3D" id="1.10.3210.10">
    <property type="entry name" value="Hypothetical protein af1432"/>
    <property type="match status" value="1"/>
</dbReference>
<dbReference type="InterPro" id="IPR006674">
    <property type="entry name" value="HD_domain"/>
</dbReference>
<evidence type="ECO:0000259" key="1">
    <source>
        <dbReference type="Pfam" id="PF01966"/>
    </source>
</evidence>
<dbReference type="EMBL" id="SADE01000002">
    <property type="protein sequence ID" value="RVU36862.1"/>
    <property type="molecule type" value="Genomic_DNA"/>
</dbReference>
<feature type="domain" description="HD" evidence="1">
    <location>
        <begin position="54"/>
        <end position="114"/>
    </location>
</feature>
<comment type="caution">
    <text evidence="2">The sequence shown here is derived from an EMBL/GenBank/DDBJ whole genome shotgun (WGS) entry which is preliminary data.</text>
</comment>
<protein>
    <submittedName>
        <fullName evidence="2">HD domain-containing protein</fullName>
    </submittedName>
</protein>
<name>A0A3S2Y3J4_9PROT</name>
<reference evidence="3" key="1">
    <citation type="submission" date="2019-01" db="EMBL/GenBank/DDBJ databases">
        <title>Gri0909 isolated from a small marine red alga.</title>
        <authorList>
            <person name="Kim J."/>
            <person name="Jeong S.E."/>
            <person name="Jeon C.O."/>
        </authorList>
    </citation>
    <scope>NUCLEOTIDE SEQUENCE [LARGE SCALE GENOMIC DNA]</scope>
    <source>
        <strain evidence="3">Gri0909</strain>
    </source>
</reference>
<proteinExistence type="predicted"/>
<dbReference type="Pfam" id="PF01966">
    <property type="entry name" value="HD"/>
    <property type="match status" value="1"/>
</dbReference>
<organism evidence="2 3">
    <name type="scientific">Hwanghaeella grinnelliae</name>
    <dbReference type="NCBI Taxonomy" id="2500179"/>
    <lineage>
        <taxon>Bacteria</taxon>
        <taxon>Pseudomonadati</taxon>
        <taxon>Pseudomonadota</taxon>
        <taxon>Alphaproteobacteria</taxon>
        <taxon>Rhodospirillales</taxon>
        <taxon>Rhodospirillaceae</taxon>
        <taxon>Hwanghaeella</taxon>
    </lineage>
</organism>
<evidence type="ECO:0000313" key="3">
    <source>
        <dbReference type="Proteomes" id="UP000287447"/>
    </source>
</evidence>
<dbReference type="PANTHER" id="PTHR40202:SF1">
    <property type="entry name" value="HD DOMAIN-CONTAINING PROTEIN"/>
    <property type="match status" value="1"/>
</dbReference>
<dbReference type="RefSeq" id="WP_127766337.1">
    <property type="nucleotide sequence ID" value="NZ_SADE01000002.1"/>
</dbReference>
<accession>A0A3S2Y3J4</accession>
<dbReference type="CDD" id="cd00077">
    <property type="entry name" value="HDc"/>
    <property type="match status" value="1"/>
</dbReference>
<dbReference type="SUPFAM" id="SSF109604">
    <property type="entry name" value="HD-domain/PDEase-like"/>
    <property type="match status" value="1"/>
</dbReference>
<gene>
    <name evidence="2" type="ORF">EOI86_17015</name>
</gene>
<evidence type="ECO:0000313" key="2">
    <source>
        <dbReference type="EMBL" id="RVU36862.1"/>
    </source>
</evidence>
<sequence>MSLRQAQKANPDGDIVDHLITIFAERGGEHYGEGVSQTEHALQSAIHVDQQNCSDALVCAALLHDVGHLLHEEDIYHAEQGIDAIHEQVGADFLEEYFGPEVSEPVRMHVDAKRYLCAVEPGYFDLLSEASVLSLKLQGGVMGEEEVKDFEASPHLEAALLLRRADEAAKVPGLKTPGVETFADRLRGLLKRA</sequence>